<accession>A0A5K1JXM3</accession>
<dbReference type="AlphaFoldDB" id="A0A5K1JXM3"/>
<proteinExistence type="predicted"/>
<organism evidence="1">
    <name type="scientific">Ganoderma boninense</name>
    <dbReference type="NCBI Taxonomy" id="34458"/>
    <lineage>
        <taxon>Eukaryota</taxon>
        <taxon>Fungi</taxon>
        <taxon>Dikarya</taxon>
        <taxon>Basidiomycota</taxon>
        <taxon>Agaricomycotina</taxon>
        <taxon>Agaricomycetes</taxon>
        <taxon>Polyporales</taxon>
        <taxon>Polyporaceae</taxon>
        <taxon>Ganoderma</taxon>
    </lineage>
</organism>
<keyword evidence="1" id="KW-0808">Transferase</keyword>
<dbReference type="GO" id="GO:0016301">
    <property type="term" value="F:kinase activity"/>
    <property type="evidence" value="ECO:0007669"/>
    <property type="project" value="UniProtKB-KW"/>
</dbReference>
<reference evidence="1" key="1">
    <citation type="submission" date="2019-10" db="EMBL/GenBank/DDBJ databases">
        <authorList>
            <person name="Nor Muhammad N."/>
        </authorList>
    </citation>
    <scope>NUCLEOTIDE SEQUENCE</scope>
</reference>
<dbReference type="EMBL" id="LR726338">
    <property type="protein sequence ID" value="VWO97476.1"/>
    <property type="molecule type" value="Genomic_DNA"/>
</dbReference>
<protein>
    <submittedName>
        <fullName evidence="1">Protein kinase domain-containing protein</fullName>
    </submittedName>
</protein>
<name>A0A5K1JXM3_9APHY</name>
<evidence type="ECO:0000313" key="1">
    <source>
        <dbReference type="EMBL" id="VWO97476.1"/>
    </source>
</evidence>
<gene>
    <name evidence="1" type="primary">I1RN54</name>
</gene>
<keyword evidence="1" id="KW-0418">Kinase</keyword>
<sequence length="166" mass="19305">MELEDITNTTRAMQLTMTASTRDDPTKPSTVLRRSQLQFLHVFKFAMRRRRRFGTVLLERRDGVDGVDFLKLNKEWSISGRERVFSVTVPRERSRLRTLPWQQYEVYTMTSDFVPGRHNLALATLTAEDPIYMSIEIIVTKKGAEKGRFVNMGVMERKTAEMITIS</sequence>